<sequence>MNRDEDNRSIATADNGIASASADLGAERLLENSLFQIKDKMIVPINSTGYIMISQRLLQELDCFLYDGHELFSIAELENIHLIQDSILQVEGLQLLRLPQTQEKRVQEGSHEDPLYSELLERMLLYRAELCAAGLELVRQHLSGRESGNGPTLQNQLVKGNITDILTILEMIKSTSSEHMEYSCSPVNRASLRAMLHQELDRAFGLLQKLGGGHGYVNGPVMYSYYISQAVKNIYYVS</sequence>
<dbReference type="RefSeq" id="WP_274337963.1">
    <property type="nucleotide sequence ID" value="NZ_CP118106.1"/>
</dbReference>
<dbReference type="Proteomes" id="UP001221519">
    <property type="component" value="Chromosome"/>
</dbReference>
<reference evidence="1 2" key="1">
    <citation type="submission" date="2023-02" db="EMBL/GenBank/DDBJ databases">
        <title>Pathogen: clinical or host-associated sample.</title>
        <authorList>
            <person name="Hergert J."/>
            <person name="Casey R."/>
            <person name="Wagner J."/>
            <person name="Young E.L."/>
            <person name="Oakeson K.F."/>
        </authorList>
    </citation>
    <scope>NUCLEOTIDE SEQUENCE [LARGE SCALE GENOMIC DNA]</scope>
    <source>
        <strain evidence="1 2">2022CK-00829</strain>
    </source>
</reference>
<accession>A0ABY7XAJ4</accession>
<evidence type="ECO:0000313" key="1">
    <source>
        <dbReference type="EMBL" id="WDI02811.1"/>
    </source>
</evidence>
<protein>
    <submittedName>
        <fullName evidence="1">Uncharacterized protein</fullName>
    </submittedName>
</protein>
<dbReference type="EMBL" id="CP118108">
    <property type="protein sequence ID" value="WDI02811.1"/>
    <property type="molecule type" value="Genomic_DNA"/>
</dbReference>
<name>A0ABY7XAJ4_9BACL</name>
<organism evidence="1 2">
    <name type="scientific">Paenibacillus urinalis</name>
    <dbReference type="NCBI Taxonomy" id="521520"/>
    <lineage>
        <taxon>Bacteria</taxon>
        <taxon>Bacillati</taxon>
        <taxon>Bacillota</taxon>
        <taxon>Bacilli</taxon>
        <taxon>Bacillales</taxon>
        <taxon>Paenibacillaceae</taxon>
        <taxon>Paenibacillus</taxon>
    </lineage>
</organism>
<keyword evidence="2" id="KW-1185">Reference proteome</keyword>
<gene>
    <name evidence="1" type="ORF">PUW25_02145</name>
</gene>
<proteinExistence type="predicted"/>
<evidence type="ECO:0000313" key="2">
    <source>
        <dbReference type="Proteomes" id="UP001221519"/>
    </source>
</evidence>